<name>C3YHD9_BRAFL</name>
<protein>
    <recommendedName>
        <fullName evidence="3">Cytochrome P450</fullName>
    </recommendedName>
</protein>
<dbReference type="PANTHER" id="PTHR24291">
    <property type="entry name" value="CYTOCHROME P450 FAMILY 4"/>
    <property type="match status" value="1"/>
</dbReference>
<reference evidence="2" key="1">
    <citation type="journal article" date="2008" name="Nature">
        <title>The amphioxus genome and the evolution of the chordate karyotype.</title>
        <authorList>
            <consortium name="US DOE Joint Genome Institute (JGI-PGF)"/>
            <person name="Putnam N.H."/>
            <person name="Butts T."/>
            <person name="Ferrier D.E.K."/>
            <person name="Furlong R.F."/>
            <person name="Hellsten U."/>
            <person name="Kawashima T."/>
            <person name="Robinson-Rechavi M."/>
            <person name="Shoguchi E."/>
            <person name="Terry A."/>
            <person name="Yu J.-K."/>
            <person name="Benito-Gutierrez E.L."/>
            <person name="Dubchak I."/>
            <person name="Garcia-Fernandez J."/>
            <person name="Gibson-Brown J.J."/>
            <person name="Grigoriev I.V."/>
            <person name="Horton A.C."/>
            <person name="de Jong P.J."/>
            <person name="Jurka J."/>
            <person name="Kapitonov V.V."/>
            <person name="Kohara Y."/>
            <person name="Kuroki Y."/>
            <person name="Lindquist E."/>
            <person name="Lucas S."/>
            <person name="Osoegawa K."/>
            <person name="Pennacchio L.A."/>
            <person name="Salamov A.A."/>
            <person name="Satou Y."/>
            <person name="Sauka-Spengler T."/>
            <person name="Schmutz J."/>
            <person name="Shin-I T."/>
            <person name="Toyoda A."/>
            <person name="Bronner-Fraser M."/>
            <person name="Fujiyama A."/>
            <person name="Holland L.Z."/>
            <person name="Holland P.W.H."/>
            <person name="Satoh N."/>
            <person name="Rokhsar D.S."/>
        </authorList>
    </citation>
    <scope>NUCLEOTIDE SEQUENCE [LARGE SCALE GENOMIC DNA]</scope>
    <source>
        <strain evidence="2">S238N-H82</strain>
        <tissue evidence="2">Testes</tissue>
    </source>
</reference>
<evidence type="ECO:0000256" key="1">
    <source>
        <dbReference type="ARBA" id="ARBA00010617"/>
    </source>
</evidence>
<dbReference type="eggNOG" id="KOG0157">
    <property type="taxonomic scope" value="Eukaryota"/>
</dbReference>
<comment type="similarity">
    <text evidence="1">Belongs to the cytochrome P450 family.</text>
</comment>
<dbReference type="EMBL" id="GG666513">
    <property type="protein sequence ID" value="EEN60375.1"/>
    <property type="molecule type" value="Genomic_DNA"/>
</dbReference>
<dbReference type="Gene3D" id="1.10.630.10">
    <property type="entry name" value="Cytochrome P450"/>
    <property type="match status" value="1"/>
</dbReference>
<dbReference type="PRINTS" id="PR00385">
    <property type="entry name" value="P450"/>
</dbReference>
<dbReference type="InterPro" id="IPR036396">
    <property type="entry name" value="Cyt_P450_sf"/>
</dbReference>
<evidence type="ECO:0008006" key="3">
    <source>
        <dbReference type="Google" id="ProtNLM"/>
    </source>
</evidence>
<organism>
    <name type="scientific">Branchiostoma floridae</name>
    <name type="common">Florida lancelet</name>
    <name type="synonym">Amphioxus</name>
    <dbReference type="NCBI Taxonomy" id="7739"/>
    <lineage>
        <taxon>Eukaryota</taxon>
        <taxon>Metazoa</taxon>
        <taxon>Chordata</taxon>
        <taxon>Cephalochordata</taxon>
        <taxon>Leptocardii</taxon>
        <taxon>Amphioxiformes</taxon>
        <taxon>Branchiostomatidae</taxon>
        <taxon>Branchiostoma</taxon>
    </lineage>
</organism>
<dbReference type="GO" id="GO:0004497">
    <property type="term" value="F:monooxygenase activity"/>
    <property type="evidence" value="ECO:0007669"/>
    <property type="project" value="InterPro"/>
</dbReference>
<dbReference type="SUPFAM" id="SSF48264">
    <property type="entry name" value="Cytochrome P450"/>
    <property type="match status" value="1"/>
</dbReference>
<dbReference type="AlphaFoldDB" id="C3YHD9"/>
<sequence>MCAQDEDGTGLTDAEIRDEVDTFLFEGHDTTASGISWALYHLAKHPEYQDRCRREAEGLLQGRTEMTWEDLSKLPFITMCIKESLRIRPPVPNISRSLTKTLTFPDGKTLPEGTALARISSMNAAHPSGKGWDWITPPNNWRDLDQTYAL</sequence>
<dbReference type="InterPro" id="IPR001128">
    <property type="entry name" value="Cyt_P450"/>
</dbReference>
<gene>
    <name evidence="2" type="ORF">BRAFLDRAFT_85456</name>
</gene>
<dbReference type="STRING" id="7739.C3YHD9"/>
<dbReference type="GO" id="GO:0020037">
    <property type="term" value="F:heme binding"/>
    <property type="evidence" value="ECO:0007669"/>
    <property type="project" value="InterPro"/>
</dbReference>
<dbReference type="InParanoid" id="C3YHD9"/>
<dbReference type="PANTHER" id="PTHR24291:SF201">
    <property type="entry name" value="CYTOCHROME P450, FAMILY 4, SUBFAMILY B, POLYPEPTIDE 7"/>
    <property type="match status" value="1"/>
</dbReference>
<dbReference type="GO" id="GO:0005506">
    <property type="term" value="F:iron ion binding"/>
    <property type="evidence" value="ECO:0007669"/>
    <property type="project" value="InterPro"/>
</dbReference>
<evidence type="ECO:0000313" key="2">
    <source>
        <dbReference type="EMBL" id="EEN60375.1"/>
    </source>
</evidence>
<dbReference type="GO" id="GO:0016705">
    <property type="term" value="F:oxidoreductase activity, acting on paired donors, with incorporation or reduction of molecular oxygen"/>
    <property type="evidence" value="ECO:0007669"/>
    <property type="project" value="InterPro"/>
</dbReference>
<accession>C3YHD9</accession>
<dbReference type="Pfam" id="PF00067">
    <property type="entry name" value="p450"/>
    <property type="match status" value="1"/>
</dbReference>
<proteinExistence type="inferred from homology"/>
<dbReference type="InterPro" id="IPR050196">
    <property type="entry name" value="Cytochrome_P450_Monoox"/>
</dbReference>